<dbReference type="GO" id="GO:0051536">
    <property type="term" value="F:iron-sulfur cluster binding"/>
    <property type="evidence" value="ECO:0007669"/>
    <property type="project" value="InterPro"/>
</dbReference>
<reference evidence="6" key="1">
    <citation type="submission" date="2018-03" db="EMBL/GenBank/DDBJ databases">
        <title>A comparative analysis of the Nautiliaceae.</title>
        <authorList>
            <person name="Grosche A."/>
            <person name="Smedile F."/>
            <person name="Vetriani C."/>
        </authorList>
    </citation>
    <scope>NUCLEOTIDE SEQUENCE [LARGE SCALE GENOMIC DNA]</scope>
    <source>
        <strain evidence="6">TB6</strain>
    </source>
</reference>
<evidence type="ECO:0000259" key="2">
    <source>
        <dbReference type="Pfam" id="PF01106"/>
    </source>
</evidence>
<dbReference type="PANTHER" id="PTHR11178:SF1">
    <property type="entry name" value="NFU1 IRON-SULFUR CLUSTER SCAFFOLD HOMOLOG, MITOCHONDRIAL"/>
    <property type="match status" value="1"/>
</dbReference>
<dbReference type="RefSeq" id="WP_123353000.1">
    <property type="nucleotide sequence ID" value="NZ_CP027432.2"/>
</dbReference>
<feature type="domain" description="NIF system FeS cluster assembly NifU C-terminal" evidence="2">
    <location>
        <begin position="16"/>
        <end position="80"/>
    </location>
</feature>
<evidence type="ECO:0000313" key="5">
    <source>
        <dbReference type="Proteomes" id="UP000272781"/>
    </source>
</evidence>
<keyword evidence="6" id="KW-1185">Reference proteome</keyword>
<dbReference type="PANTHER" id="PTHR11178">
    <property type="entry name" value="IRON-SULFUR CLUSTER SCAFFOLD PROTEIN NFU-RELATED"/>
    <property type="match status" value="1"/>
</dbReference>
<evidence type="ECO:0000313" key="4">
    <source>
        <dbReference type="EMBL" id="ROR39122.1"/>
    </source>
</evidence>
<evidence type="ECO:0000256" key="1">
    <source>
        <dbReference type="ARBA" id="ARBA00006420"/>
    </source>
</evidence>
<comment type="similarity">
    <text evidence="1">Belongs to the NifU family.</text>
</comment>
<dbReference type="InterPro" id="IPR034904">
    <property type="entry name" value="FSCA_dom_sf"/>
</dbReference>
<dbReference type="Proteomes" id="UP000298805">
    <property type="component" value="Chromosome"/>
</dbReference>
<dbReference type="GO" id="GO:0016226">
    <property type="term" value="P:iron-sulfur cluster assembly"/>
    <property type="evidence" value="ECO:0007669"/>
    <property type="project" value="InterPro"/>
</dbReference>
<dbReference type="EMBL" id="CP027432">
    <property type="protein sequence ID" value="QCI29059.1"/>
    <property type="molecule type" value="Genomic_DNA"/>
</dbReference>
<name>A0AAJ4RBT0_9BACT</name>
<accession>A0AAJ4RBT0</accession>
<dbReference type="SUPFAM" id="SSF117916">
    <property type="entry name" value="Fe-S cluster assembly (FSCA) domain-like"/>
    <property type="match status" value="1"/>
</dbReference>
<sequence>MADNIPFSNEELKEAVSAVLEEVRPMLQMDGGDVTLIDVRKPVVFVQLQGGCVGCASAGATLKYGIEKALKEKIHPELVVMNVPHGYEDQLDELVKYSF</sequence>
<evidence type="ECO:0000313" key="3">
    <source>
        <dbReference type="EMBL" id="QCI29059.1"/>
    </source>
</evidence>
<reference evidence="4 5" key="2">
    <citation type="submission" date="2018-11" db="EMBL/GenBank/DDBJ databases">
        <title>Genomic Encyclopedia of Type Strains, Phase IV (KMG-IV): sequencing the most valuable type-strain genomes for metagenomic binning, comparative biology and taxonomic classification.</title>
        <authorList>
            <person name="Goeker M."/>
        </authorList>
    </citation>
    <scope>NUCLEOTIDE SEQUENCE [LARGE SCALE GENOMIC DNA]</scope>
    <source>
        <strain evidence="4 5">DSM 27783</strain>
    </source>
</reference>
<gene>
    <name evidence="3" type="ORF">C6V80_08835</name>
    <name evidence="4" type="ORF">EDC58_1620</name>
</gene>
<dbReference type="Proteomes" id="UP000272781">
    <property type="component" value="Unassembled WGS sequence"/>
</dbReference>
<reference evidence="3" key="3">
    <citation type="submission" date="2019-06" db="EMBL/GenBank/DDBJ databases">
        <title>A comparative analysis of the Nautiliaceae.</title>
        <authorList>
            <person name="Grosche A."/>
            <person name="Smedile F."/>
            <person name="Vetriani C."/>
        </authorList>
    </citation>
    <scope>NUCLEOTIDE SEQUENCE</scope>
    <source>
        <strain evidence="3">TB6</strain>
    </source>
</reference>
<dbReference type="InterPro" id="IPR001075">
    <property type="entry name" value="NIF_FeS_clus_asmbl_NifU_C"/>
</dbReference>
<proteinExistence type="inferred from homology"/>
<dbReference type="Gene3D" id="3.30.300.130">
    <property type="entry name" value="Fe-S cluster assembly (FSCA)"/>
    <property type="match status" value="1"/>
</dbReference>
<dbReference type="EMBL" id="RJVK01000004">
    <property type="protein sequence ID" value="ROR39122.1"/>
    <property type="molecule type" value="Genomic_DNA"/>
</dbReference>
<protein>
    <submittedName>
        <fullName evidence="4">Fe-S cluster biogenesis protein NfuA</fullName>
    </submittedName>
    <submittedName>
        <fullName evidence="3">NifU family protein</fullName>
    </submittedName>
</protein>
<dbReference type="Pfam" id="PF01106">
    <property type="entry name" value="NifU"/>
    <property type="match status" value="1"/>
</dbReference>
<dbReference type="AlphaFoldDB" id="A0AAJ4RBT0"/>
<organism evidence="4 5">
    <name type="scientific">Caminibacter pacificus</name>
    <dbReference type="NCBI Taxonomy" id="1424653"/>
    <lineage>
        <taxon>Bacteria</taxon>
        <taxon>Pseudomonadati</taxon>
        <taxon>Campylobacterota</taxon>
        <taxon>Epsilonproteobacteria</taxon>
        <taxon>Nautiliales</taxon>
        <taxon>Nautiliaceae</taxon>
        <taxon>Caminibacter</taxon>
    </lineage>
</organism>
<dbReference type="GO" id="GO:0005506">
    <property type="term" value="F:iron ion binding"/>
    <property type="evidence" value="ECO:0007669"/>
    <property type="project" value="InterPro"/>
</dbReference>
<evidence type="ECO:0000313" key="6">
    <source>
        <dbReference type="Proteomes" id="UP000298805"/>
    </source>
</evidence>